<keyword evidence="5 8" id="KW-0472">Membrane</keyword>
<evidence type="ECO:0000256" key="5">
    <source>
        <dbReference type="ARBA" id="ARBA00023136"/>
    </source>
</evidence>
<dbReference type="AlphaFoldDB" id="A0A518DNE8"/>
<dbReference type="KEGG" id="lcre:Pla8534_11440"/>
<feature type="domain" description="MotA/TolQ/ExbB proton channel" evidence="10">
    <location>
        <begin position="132"/>
        <end position="252"/>
    </location>
</feature>
<feature type="transmembrane region" description="Helical" evidence="8">
    <location>
        <begin position="72"/>
        <end position="90"/>
    </location>
</feature>
<evidence type="ECO:0000256" key="7">
    <source>
        <dbReference type="SAM" id="MobiDB-lite"/>
    </source>
</evidence>
<evidence type="ECO:0000256" key="3">
    <source>
        <dbReference type="ARBA" id="ARBA00022692"/>
    </source>
</evidence>
<keyword evidence="3 8" id="KW-0812">Transmembrane</keyword>
<accession>A0A518DNE8</accession>
<feature type="transmembrane region" description="Helical" evidence="8">
    <location>
        <begin position="178"/>
        <end position="201"/>
    </location>
</feature>
<keyword evidence="12" id="KW-1185">Reference proteome</keyword>
<dbReference type="EMBL" id="CP036433">
    <property type="protein sequence ID" value="QDU93364.1"/>
    <property type="molecule type" value="Genomic_DNA"/>
</dbReference>
<evidence type="ECO:0000256" key="4">
    <source>
        <dbReference type="ARBA" id="ARBA00022989"/>
    </source>
</evidence>
<feature type="chain" id="PRO_5021905813" evidence="9">
    <location>
        <begin position="36"/>
        <end position="307"/>
    </location>
</feature>
<reference evidence="11 12" key="1">
    <citation type="submission" date="2019-02" db="EMBL/GenBank/DDBJ databases">
        <title>Deep-cultivation of Planctomycetes and their phenomic and genomic characterization uncovers novel biology.</title>
        <authorList>
            <person name="Wiegand S."/>
            <person name="Jogler M."/>
            <person name="Boedeker C."/>
            <person name="Pinto D."/>
            <person name="Vollmers J."/>
            <person name="Rivas-Marin E."/>
            <person name="Kohn T."/>
            <person name="Peeters S.H."/>
            <person name="Heuer A."/>
            <person name="Rast P."/>
            <person name="Oberbeckmann S."/>
            <person name="Bunk B."/>
            <person name="Jeske O."/>
            <person name="Meyerdierks A."/>
            <person name="Storesund J.E."/>
            <person name="Kallscheuer N."/>
            <person name="Luecker S."/>
            <person name="Lage O.M."/>
            <person name="Pohl T."/>
            <person name="Merkel B.J."/>
            <person name="Hornburger P."/>
            <person name="Mueller R.-W."/>
            <person name="Bruemmer F."/>
            <person name="Labrenz M."/>
            <person name="Spormann A.M."/>
            <person name="Op den Camp H."/>
            <person name="Overmann J."/>
            <person name="Amann R."/>
            <person name="Jetten M.S.M."/>
            <person name="Mascher T."/>
            <person name="Medema M.H."/>
            <person name="Devos D.P."/>
            <person name="Kaster A.-K."/>
            <person name="Ovreas L."/>
            <person name="Rohde M."/>
            <person name="Galperin M.Y."/>
            <person name="Jogler C."/>
        </authorList>
    </citation>
    <scope>NUCLEOTIDE SEQUENCE [LARGE SCALE GENOMIC DNA]</scope>
    <source>
        <strain evidence="11 12">Pla85_3_4</strain>
    </source>
</reference>
<protein>
    <submittedName>
        <fullName evidence="11">Biopolymer transport protein ExbB</fullName>
    </submittedName>
</protein>
<comment type="subcellular location">
    <subcellularLocation>
        <location evidence="1">Cell membrane</location>
        <topology evidence="1">Multi-pass membrane protein</topology>
    </subcellularLocation>
    <subcellularLocation>
        <location evidence="6">Membrane</location>
        <topology evidence="6">Multi-pass membrane protein</topology>
    </subcellularLocation>
</comment>
<comment type="similarity">
    <text evidence="6">Belongs to the exbB/tolQ family.</text>
</comment>
<evidence type="ECO:0000256" key="8">
    <source>
        <dbReference type="SAM" id="Phobius"/>
    </source>
</evidence>
<keyword evidence="6" id="KW-0653">Protein transport</keyword>
<dbReference type="Proteomes" id="UP000317648">
    <property type="component" value="Chromosome"/>
</dbReference>
<evidence type="ECO:0000256" key="6">
    <source>
        <dbReference type="RuleBase" id="RU004057"/>
    </source>
</evidence>
<keyword evidence="2" id="KW-1003">Cell membrane</keyword>
<keyword evidence="9" id="KW-0732">Signal</keyword>
<keyword evidence="4 8" id="KW-1133">Transmembrane helix</keyword>
<dbReference type="PANTHER" id="PTHR30625:SF11">
    <property type="entry name" value="MOTA_TOLQ_EXBB PROTON CHANNEL DOMAIN-CONTAINING PROTEIN"/>
    <property type="match status" value="1"/>
</dbReference>
<feature type="signal peptide" evidence="9">
    <location>
        <begin position="1"/>
        <end position="35"/>
    </location>
</feature>
<name>A0A518DNE8_9BACT</name>
<dbReference type="GO" id="GO:0005886">
    <property type="term" value="C:plasma membrane"/>
    <property type="evidence" value="ECO:0007669"/>
    <property type="project" value="UniProtKB-SubCell"/>
</dbReference>
<feature type="compositionally biased region" description="Basic and acidic residues" evidence="7">
    <location>
        <begin position="281"/>
        <end position="297"/>
    </location>
</feature>
<evidence type="ECO:0000313" key="11">
    <source>
        <dbReference type="EMBL" id="QDU93364.1"/>
    </source>
</evidence>
<organism evidence="11 12">
    <name type="scientific">Lignipirellula cremea</name>
    <dbReference type="NCBI Taxonomy" id="2528010"/>
    <lineage>
        <taxon>Bacteria</taxon>
        <taxon>Pseudomonadati</taxon>
        <taxon>Planctomycetota</taxon>
        <taxon>Planctomycetia</taxon>
        <taxon>Pirellulales</taxon>
        <taxon>Pirellulaceae</taxon>
        <taxon>Lignipirellula</taxon>
    </lineage>
</organism>
<evidence type="ECO:0000256" key="1">
    <source>
        <dbReference type="ARBA" id="ARBA00004651"/>
    </source>
</evidence>
<evidence type="ECO:0000259" key="10">
    <source>
        <dbReference type="Pfam" id="PF01618"/>
    </source>
</evidence>
<dbReference type="InterPro" id="IPR002898">
    <property type="entry name" value="MotA_ExbB_proton_chnl"/>
</dbReference>
<sequence precursor="true">MDRMHPPRKSFRQRWPMRLAAAATVLLGFACFAIAQTETPVPVNPIEPTAAPLASEGSIPTKNMLQVVKDGGPLMIPIAICSIVLLVFVFERAISLRKGRVAPGPFVKRFLGQLRDKQLTRETALELCEENRSPASDVFAAAVKKWGRPAVEVEQAIIDAGERVTHGLRRYLRLLNGVSTISPLLGLLGTVLGMISAFNAIASADAMGRPELLAGGISQALLTTAAGLSVAIPALIAYLFFVGRVDRLIIEIDSYAQEVVDIISAEALSAPASESRSSRAKAADAKATEVKATEVKAKTPRSKSAAA</sequence>
<evidence type="ECO:0000256" key="9">
    <source>
        <dbReference type="SAM" id="SignalP"/>
    </source>
</evidence>
<dbReference type="PROSITE" id="PS51257">
    <property type="entry name" value="PROKAR_LIPOPROTEIN"/>
    <property type="match status" value="1"/>
</dbReference>
<gene>
    <name evidence="11" type="primary">exbB_2</name>
    <name evidence="11" type="ORF">Pla8534_11440</name>
</gene>
<evidence type="ECO:0000256" key="2">
    <source>
        <dbReference type="ARBA" id="ARBA00022475"/>
    </source>
</evidence>
<dbReference type="Pfam" id="PF01618">
    <property type="entry name" value="MotA_ExbB"/>
    <property type="match status" value="1"/>
</dbReference>
<feature type="transmembrane region" description="Helical" evidence="8">
    <location>
        <begin position="221"/>
        <end position="241"/>
    </location>
</feature>
<dbReference type="GO" id="GO:0017038">
    <property type="term" value="P:protein import"/>
    <property type="evidence" value="ECO:0007669"/>
    <property type="project" value="TreeGrafter"/>
</dbReference>
<dbReference type="PANTHER" id="PTHR30625">
    <property type="entry name" value="PROTEIN TOLQ"/>
    <property type="match status" value="1"/>
</dbReference>
<dbReference type="InterPro" id="IPR050790">
    <property type="entry name" value="ExbB/TolQ_transport"/>
</dbReference>
<evidence type="ECO:0000313" key="12">
    <source>
        <dbReference type="Proteomes" id="UP000317648"/>
    </source>
</evidence>
<keyword evidence="6" id="KW-0813">Transport</keyword>
<proteinExistence type="inferred from homology"/>
<feature type="region of interest" description="Disordered" evidence="7">
    <location>
        <begin position="269"/>
        <end position="307"/>
    </location>
</feature>